<dbReference type="PANTHER" id="PTHR34216:SF3">
    <property type="entry name" value="POLY-BETA-1,6-N-ACETYL-D-GLUCOSAMINE N-DEACETYLASE"/>
    <property type="match status" value="1"/>
</dbReference>
<dbReference type="InterPro" id="IPR011330">
    <property type="entry name" value="Glyco_hydro/deAcase_b/a-brl"/>
</dbReference>
<keyword evidence="3" id="KW-0812">Transmembrane</keyword>
<gene>
    <name evidence="5" type="ORF">UT61_C0023G0006</name>
</gene>
<dbReference type="SUPFAM" id="SSF88713">
    <property type="entry name" value="Glycoside hydrolase/deacetylase"/>
    <property type="match status" value="1"/>
</dbReference>
<dbReference type="Gene3D" id="3.20.20.370">
    <property type="entry name" value="Glycoside hydrolase/deacetylase"/>
    <property type="match status" value="1"/>
</dbReference>
<comment type="subcellular location">
    <subcellularLocation>
        <location evidence="1">Secreted</location>
    </subcellularLocation>
</comment>
<evidence type="ECO:0000313" key="6">
    <source>
        <dbReference type="Proteomes" id="UP000034793"/>
    </source>
</evidence>
<sequence length="312" mass="36537">MKSILKKIVIFTCYYSGLSWLVGMFLNRKIFCIGYHSIFDDVNKDELLQKLYWNISVNSKDFEKQLIFLKNNGHTFIHFSDLKNKETKKLSKPTIIFFDDGFKDVLVNALPILKKHNIPATIFITTGLIDRTHFLWTLGLRHFLGEKGRNKKEIETEIKKIKKMPMQEREKFLKTFYSKNNFKPQPENFDIFLDWPEVRDLSNNNFEIGSHGIAHQKLTELNDSDLENELISSKKILEEKVGREVETISYPYGRNNEKVESSVNSAGYTFGVSTISGFNDFEYLEKYPFRIKKITAETGSMTEFKVRVYMNL</sequence>
<dbReference type="PROSITE" id="PS51677">
    <property type="entry name" value="NODB"/>
    <property type="match status" value="1"/>
</dbReference>
<dbReference type="CDD" id="cd10918">
    <property type="entry name" value="CE4_NodB_like_5s_6s"/>
    <property type="match status" value="1"/>
</dbReference>
<accession>A0A0G0PNH0</accession>
<evidence type="ECO:0000256" key="3">
    <source>
        <dbReference type="SAM" id="Phobius"/>
    </source>
</evidence>
<dbReference type="EMBL" id="LBXL01000023">
    <property type="protein sequence ID" value="KKR29759.1"/>
    <property type="molecule type" value="Genomic_DNA"/>
</dbReference>
<dbReference type="PANTHER" id="PTHR34216">
    <property type="match status" value="1"/>
</dbReference>
<dbReference type="InterPro" id="IPR051398">
    <property type="entry name" value="Polysacch_Deacetylase"/>
</dbReference>
<keyword evidence="2" id="KW-0732">Signal</keyword>
<keyword evidence="3" id="KW-0472">Membrane</keyword>
<dbReference type="InterPro" id="IPR002509">
    <property type="entry name" value="NODB_dom"/>
</dbReference>
<reference evidence="5 6" key="1">
    <citation type="journal article" date="2015" name="Nature">
        <title>rRNA introns, odd ribosomes, and small enigmatic genomes across a large radiation of phyla.</title>
        <authorList>
            <person name="Brown C.T."/>
            <person name="Hug L.A."/>
            <person name="Thomas B.C."/>
            <person name="Sharon I."/>
            <person name="Castelle C.J."/>
            <person name="Singh A."/>
            <person name="Wilkins M.J."/>
            <person name="Williams K.H."/>
            <person name="Banfield J.F."/>
        </authorList>
    </citation>
    <scope>NUCLEOTIDE SEQUENCE [LARGE SCALE GENOMIC DNA]</scope>
</reference>
<comment type="caution">
    <text evidence="5">The sequence shown here is derived from an EMBL/GenBank/DDBJ whole genome shotgun (WGS) entry which is preliminary data.</text>
</comment>
<dbReference type="Proteomes" id="UP000034793">
    <property type="component" value="Unassembled WGS sequence"/>
</dbReference>
<keyword evidence="3" id="KW-1133">Transmembrane helix</keyword>
<evidence type="ECO:0000256" key="1">
    <source>
        <dbReference type="ARBA" id="ARBA00004613"/>
    </source>
</evidence>
<dbReference type="AlphaFoldDB" id="A0A0G0PNH0"/>
<dbReference type="GO" id="GO:0016810">
    <property type="term" value="F:hydrolase activity, acting on carbon-nitrogen (but not peptide) bonds"/>
    <property type="evidence" value="ECO:0007669"/>
    <property type="project" value="InterPro"/>
</dbReference>
<evidence type="ECO:0000259" key="4">
    <source>
        <dbReference type="PROSITE" id="PS51677"/>
    </source>
</evidence>
<protein>
    <submittedName>
        <fullName evidence="5">Polysaccharide deacetylase</fullName>
    </submittedName>
</protein>
<feature type="domain" description="NodB homology" evidence="4">
    <location>
        <begin position="92"/>
        <end position="312"/>
    </location>
</feature>
<feature type="transmembrane region" description="Helical" evidence="3">
    <location>
        <begin position="7"/>
        <end position="26"/>
    </location>
</feature>
<dbReference type="GO" id="GO:0005975">
    <property type="term" value="P:carbohydrate metabolic process"/>
    <property type="evidence" value="ECO:0007669"/>
    <property type="project" value="InterPro"/>
</dbReference>
<name>A0A0G0PNH0_9BACT</name>
<evidence type="ECO:0000256" key="2">
    <source>
        <dbReference type="ARBA" id="ARBA00022729"/>
    </source>
</evidence>
<dbReference type="GO" id="GO:0005576">
    <property type="term" value="C:extracellular region"/>
    <property type="evidence" value="ECO:0007669"/>
    <property type="project" value="UniProtKB-SubCell"/>
</dbReference>
<proteinExistence type="predicted"/>
<organism evidence="5 6">
    <name type="scientific">Candidatus Woesebacteria bacterium GW2011_GWA1_39_8</name>
    <dbReference type="NCBI Taxonomy" id="1618552"/>
    <lineage>
        <taxon>Bacteria</taxon>
        <taxon>Candidatus Woeseibacteriota</taxon>
    </lineage>
</organism>
<evidence type="ECO:0000313" key="5">
    <source>
        <dbReference type="EMBL" id="KKR29759.1"/>
    </source>
</evidence>
<dbReference type="Pfam" id="PF01522">
    <property type="entry name" value="Polysacc_deac_1"/>
    <property type="match status" value="1"/>
</dbReference>